<comment type="caution">
    <text evidence="2">The sequence shown here is derived from an EMBL/GenBank/DDBJ whole genome shotgun (WGS) entry which is preliminary data.</text>
</comment>
<dbReference type="SMART" id="SM00829">
    <property type="entry name" value="PKS_ER"/>
    <property type="match status" value="1"/>
</dbReference>
<name>A0A9P9H9X2_FUSSL</name>
<dbReference type="PANTHER" id="PTHR45033">
    <property type="match status" value="1"/>
</dbReference>
<proteinExistence type="predicted"/>
<dbReference type="CDD" id="cd08276">
    <property type="entry name" value="MDR7"/>
    <property type="match status" value="1"/>
</dbReference>
<dbReference type="Pfam" id="PF00107">
    <property type="entry name" value="ADH_zinc_N"/>
    <property type="match status" value="1"/>
</dbReference>
<dbReference type="Proteomes" id="UP000736672">
    <property type="component" value="Unassembled WGS sequence"/>
</dbReference>
<dbReference type="SUPFAM" id="SSF50129">
    <property type="entry name" value="GroES-like"/>
    <property type="match status" value="1"/>
</dbReference>
<evidence type="ECO:0000313" key="2">
    <source>
        <dbReference type="EMBL" id="KAH7252862.1"/>
    </source>
</evidence>
<evidence type="ECO:0000259" key="1">
    <source>
        <dbReference type="SMART" id="SM00829"/>
    </source>
</evidence>
<reference evidence="2" key="1">
    <citation type="journal article" date="2021" name="Nat. Commun.">
        <title>Genetic determinants of endophytism in the Arabidopsis root mycobiome.</title>
        <authorList>
            <person name="Mesny F."/>
            <person name="Miyauchi S."/>
            <person name="Thiergart T."/>
            <person name="Pickel B."/>
            <person name="Atanasova L."/>
            <person name="Karlsson M."/>
            <person name="Huettel B."/>
            <person name="Barry K.W."/>
            <person name="Haridas S."/>
            <person name="Chen C."/>
            <person name="Bauer D."/>
            <person name="Andreopoulos W."/>
            <person name="Pangilinan J."/>
            <person name="LaButti K."/>
            <person name="Riley R."/>
            <person name="Lipzen A."/>
            <person name="Clum A."/>
            <person name="Drula E."/>
            <person name="Henrissat B."/>
            <person name="Kohler A."/>
            <person name="Grigoriev I.V."/>
            <person name="Martin F.M."/>
            <person name="Hacquard S."/>
        </authorList>
    </citation>
    <scope>NUCLEOTIDE SEQUENCE</scope>
    <source>
        <strain evidence="2">FSSC 5 MPI-SDFR-AT-0091</strain>
    </source>
</reference>
<dbReference type="AlphaFoldDB" id="A0A9P9H9X2"/>
<dbReference type="SUPFAM" id="SSF51735">
    <property type="entry name" value="NAD(P)-binding Rossmann-fold domains"/>
    <property type="match status" value="1"/>
</dbReference>
<dbReference type="InterPro" id="IPR036291">
    <property type="entry name" value="NAD(P)-bd_dom_sf"/>
</dbReference>
<feature type="domain" description="Enoyl reductase (ER)" evidence="1">
    <location>
        <begin position="16"/>
        <end position="346"/>
    </location>
</feature>
<dbReference type="PANTHER" id="PTHR45033:SF1">
    <property type="entry name" value="OXIDOREDUCTASE (EUROFUNG)"/>
    <property type="match status" value="1"/>
</dbReference>
<gene>
    <name evidence="2" type="ORF">B0J15DRAFT_397762</name>
</gene>
<organism evidence="2 3">
    <name type="scientific">Fusarium solani</name>
    <name type="common">Filamentous fungus</name>
    <dbReference type="NCBI Taxonomy" id="169388"/>
    <lineage>
        <taxon>Eukaryota</taxon>
        <taxon>Fungi</taxon>
        <taxon>Dikarya</taxon>
        <taxon>Ascomycota</taxon>
        <taxon>Pezizomycotina</taxon>
        <taxon>Sordariomycetes</taxon>
        <taxon>Hypocreomycetidae</taxon>
        <taxon>Hypocreales</taxon>
        <taxon>Nectriaceae</taxon>
        <taxon>Fusarium</taxon>
        <taxon>Fusarium solani species complex</taxon>
    </lineage>
</organism>
<sequence>MSWPKTYSAFKRSGGAIPQTLQASEESLPAELGAHEVLIKIHAVSLNFRDAGMLHGRYPVPILDGGVPCSDCAAEVVGKGSSVQGFEVGDRVAVIPDVANLTGSDATQASSPGSDRPGVLREYAIFDDTLLVHLPKHMSWEEGASLACAGVTAWASLGSVSSVPEGASALFQGTGGVSMCALLISLGAGIQPIITSSSDEKLKAIQALDPRIKTINYKTHPNQAEEVKRITNGRGVNFVINNTGPASIIDDIELLCSRGGSVALVGFLEGWKAEWDPSAIMGIMGKNARLQGIAMGSKKDFEAMNRFLEDKKIHFTPIIDRVFPFKETRAAFEYLYAGKHTGKVVIKMPGDGK</sequence>
<dbReference type="OrthoDB" id="3509362at2759"/>
<dbReference type="InterPro" id="IPR020843">
    <property type="entry name" value="ER"/>
</dbReference>
<dbReference type="Gene3D" id="3.40.50.720">
    <property type="entry name" value="NAD(P)-binding Rossmann-like Domain"/>
    <property type="match status" value="1"/>
</dbReference>
<dbReference type="InterPro" id="IPR011032">
    <property type="entry name" value="GroES-like_sf"/>
</dbReference>
<accession>A0A9P9H9X2</accession>
<evidence type="ECO:0000313" key="3">
    <source>
        <dbReference type="Proteomes" id="UP000736672"/>
    </source>
</evidence>
<dbReference type="InterPro" id="IPR013149">
    <property type="entry name" value="ADH-like_C"/>
</dbReference>
<dbReference type="GO" id="GO:0016491">
    <property type="term" value="F:oxidoreductase activity"/>
    <property type="evidence" value="ECO:0007669"/>
    <property type="project" value="InterPro"/>
</dbReference>
<dbReference type="InterPro" id="IPR013154">
    <property type="entry name" value="ADH-like_N"/>
</dbReference>
<dbReference type="Gene3D" id="3.90.180.10">
    <property type="entry name" value="Medium-chain alcohol dehydrogenases, catalytic domain"/>
    <property type="match status" value="1"/>
</dbReference>
<keyword evidence="3" id="KW-1185">Reference proteome</keyword>
<protein>
    <submittedName>
        <fullName evidence="2">Alcohol dehydrogenase</fullName>
    </submittedName>
</protein>
<dbReference type="Pfam" id="PF08240">
    <property type="entry name" value="ADH_N"/>
    <property type="match status" value="1"/>
</dbReference>
<dbReference type="InterPro" id="IPR052711">
    <property type="entry name" value="Zinc_ADH-like"/>
</dbReference>
<dbReference type="EMBL" id="JAGTJS010000011">
    <property type="protein sequence ID" value="KAH7252862.1"/>
    <property type="molecule type" value="Genomic_DNA"/>
</dbReference>